<organism evidence="3 4">
    <name type="scientific">Cuscuta campestris</name>
    <dbReference type="NCBI Taxonomy" id="132261"/>
    <lineage>
        <taxon>Eukaryota</taxon>
        <taxon>Viridiplantae</taxon>
        <taxon>Streptophyta</taxon>
        <taxon>Embryophyta</taxon>
        <taxon>Tracheophyta</taxon>
        <taxon>Spermatophyta</taxon>
        <taxon>Magnoliopsida</taxon>
        <taxon>eudicotyledons</taxon>
        <taxon>Gunneridae</taxon>
        <taxon>Pentapetalae</taxon>
        <taxon>asterids</taxon>
        <taxon>lamiids</taxon>
        <taxon>Solanales</taxon>
        <taxon>Convolvulaceae</taxon>
        <taxon>Cuscuteae</taxon>
        <taxon>Cuscuta</taxon>
        <taxon>Cuscuta subgen. Grammica</taxon>
        <taxon>Cuscuta sect. Cleistogrammica</taxon>
    </lineage>
</organism>
<dbReference type="OrthoDB" id="1938712at2759"/>
<name>A0A484LYF0_9ASTE</name>
<dbReference type="PANTHER" id="PTHR47266">
    <property type="entry name" value="ENDONUCLEASE-RELATED"/>
    <property type="match status" value="1"/>
</dbReference>
<dbReference type="FunFam" id="1.10.340.70:FF:000001">
    <property type="entry name" value="Retrovirus-related Pol polyprotein from transposon gypsy-like Protein"/>
    <property type="match status" value="1"/>
</dbReference>
<dbReference type="InterPro" id="IPR041588">
    <property type="entry name" value="Integrase_H2C2"/>
</dbReference>
<dbReference type="AlphaFoldDB" id="A0A484LYF0"/>
<feature type="domain" description="Integrase zinc-binding" evidence="2">
    <location>
        <begin position="15"/>
        <end position="64"/>
    </location>
</feature>
<sequence>MAGCFIEGVPPALAKLIEEAHLTPSGGHGGFLKTLKRLTGNFYWPNMKADVKTFVQQCHSCQQTALFPAGLLQVYNSYQHLKLAEQLGQGQCFETFTGQSQNNPRPNEELCEPAPQ</sequence>
<keyword evidence="4" id="KW-1185">Reference proteome</keyword>
<evidence type="ECO:0000259" key="2">
    <source>
        <dbReference type="Pfam" id="PF17921"/>
    </source>
</evidence>
<gene>
    <name evidence="3" type="ORF">CCAM_LOCUS23103</name>
</gene>
<protein>
    <recommendedName>
        <fullName evidence="2">Integrase zinc-binding domain-containing protein</fullName>
    </recommendedName>
</protein>
<dbReference type="Gene3D" id="1.10.340.70">
    <property type="match status" value="1"/>
</dbReference>
<accession>A0A484LYF0</accession>
<feature type="region of interest" description="Disordered" evidence="1">
    <location>
        <begin position="95"/>
        <end position="116"/>
    </location>
</feature>
<dbReference type="Proteomes" id="UP000595140">
    <property type="component" value="Unassembled WGS sequence"/>
</dbReference>
<dbReference type="EMBL" id="OOIL02002239">
    <property type="protein sequence ID" value="VFQ81327.1"/>
    <property type="molecule type" value="Genomic_DNA"/>
</dbReference>
<feature type="compositionally biased region" description="Polar residues" evidence="1">
    <location>
        <begin position="95"/>
        <end position="105"/>
    </location>
</feature>
<reference evidence="3 4" key="1">
    <citation type="submission" date="2018-04" db="EMBL/GenBank/DDBJ databases">
        <authorList>
            <person name="Vogel A."/>
        </authorList>
    </citation>
    <scope>NUCLEOTIDE SEQUENCE [LARGE SCALE GENOMIC DNA]</scope>
</reference>
<evidence type="ECO:0000256" key="1">
    <source>
        <dbReference type="SAM" id="MobiDB-lite"/>
    </source>
</evidence>
<dbReference type="Pfam" id="PF17921">
    <property type="entry name" value="Integrase_H2C2"/>
    <property type="match status" value="1"/>
</dbReference>
<dbReference type="InterPro" id="IPR052160">
    <property type="entry name" value="Gypsy_RT_Integrase-like"/>
</dbReference>
<evidence type="ECO:0000313" key="3">
    <source>
        <dbReference type="EMBL" id="VFQ81327.1"/>
    </source>
</evidence>
<evidence type="ECO:0000313" key="4">
    <source>
        <dbReference type="Proteomes" id="UP000595140"/>
    </source>
</evidence>
<proteinExistence type="predicted"/>